<dbReference type="Proteomes" id="UP000071778">
    <property type="component" value="Chromosome"/>
</dbReference>
<gene>
    <name evidence="3" type="ORF">CAter282_1776</name>
</gene>
<evidence type="ECO:0000259" key="2">
    <source>
        <dbReference type="Pfam" id="PF13840"/>
    </source>
</evidence>
<dbReference type="InterPro" id="IPR045865">
    <property type="entry name" value="ACT-like_dom_sf"/>
</dbReference>
<protein>
    <submittedName>
        <fullName evidence="3">ACT domain protein</fullName>
    </submittedName>
</protein>
<dbReference type="Pfam" id="PF13840">
    <property type="entry name" value="ACT_7"/>
    <property type="match status" value="1"/>
</dbReference>
<keyword evidence="4" id="KW-1185">Reference proteome</keyword>
<dbReference type="OrthoDB" id="517867at2"/>
<dbReference type="Gene3D" id="3.30.2130.10">
    <property type="entry name" value="VC0802-like"/>
    <property type="match status" value="1"/>
</dbReference>
<reference evidence="3 4" key="1">
    <citation type="submission" date="2015-11" db="EMBL/GenBank/DDBJ databases">
        <title>Exploring the genomic traits of fungus-feeding bacterial genus Collimonas.</title>
        <authorList>
            <person name="Song C."/>
            <person name="Schmidt R."/>
            <person name="de Jager V."/>
            <person name="Krzyzanowska D."/>
            <person name="Jongedijk E."/>
            <person name="Cankar K."/>
            <person name="Beekwilder J."/>
            <person name="van Veen A."/>
            <person name="de Boer W."/>
            <person name="van Veen J.A."/>
            <person name="Garbeva P."/>
        </authorList>
    </citation>
    <scope>NUCLEOTIDE SEQUENCE [LARGE SCALE GENOMIC DNA]</scope>
    <source>
        <strain evidence="3 4">Ter282</strain>
    </source>
</reference>
<dbReference type="PATRIC" id="fig|279058.17.peg.1901"/>
<organism evidence="3 4">
    <name type="scientific">Collimonas arenae</name>
    <dbReference type="NCBI Taxonomy" id="279058"/>
    <lineage>
        <taxon>Bacteria</taxon>
        <taxon>Pseudomonadati</taxon>
        <taxon>Pseudomonadota</taxon>
        <taxon>Betaproteobacteria</taxon>
        <taxon>Burkholderiales</taxon>
        <taxon>Oxalobacteraceae</taxon>
        <taxon>Collimonas</taxon>
    </lineage>
</organism>
<dbReference type="InterPro" id="IPR027795">
    <property type="entry name" value="CASTOR_ACT_dom"/>
</dbReference>
<dbReference type="EMBL" id="CP013235">
    <property type="protein sequence ID" value="AMP09552.1"/>
    <property type="molecule type" value="Genomic_DNA"/>
</dbReference>
<accession>A0A127QIX8</accession>
<dbReference type="SUPFAM" id="SSF55021">
    <property type="entry name" value="ACT-like"/>
    <property type="match status" value="2"/>
</dbReference>
<evidence type="ECO:0000313" key="3">
    <source>
        <dbReference type="EMBL" id="AMP09552.1"/>
    </source>
</evidence>
<sequence length="141" mass="14687">MSAITDLDTLLASMHPIARKELFVFCTIPGQAYGSFAALAPIASFQEAEGLTLILERQAADNAGLKYDGLFSMITLSVHSSLAAVGLTACVATELAQSGISANVVAAYFHDHVFVPAARAGEALAVLTKLALRHASKAQPS</sequence>
<dbReference type="AlphaFoldDB" id="A0A127QIX8"/>
<evidence type="ECO:0000259" key="1">
    <source>
        <dbReference type="Pfam" id="PF10000"/>
    </source>
</evidence>
<dbReference type="InterPro" id="IPR018717">
    <property type="entry name" value="DUF2241"/>
</dbReference>
<dbReference type="Pfam" id="PF10000">
    <property type="entry name" value="ACT_3"/>
    <property type="match status" value="1"/>
</dbReference>
<name>A0A127QIX8_9BURK</name>
<proteinExistence type="predicted"/>
<dbReference type="PANTHER" id="PTHR39199:SF1">
    <property type="entry name" value="BLR5128 PROTEIN"/>
    <property type="match status" value="1"/>
</dbReference>
<feature type="domain" description="CASTOR ACT" evidence="2">
    <location>
        <begin position="73"/>
        <end position="128"/>
    </location>
</feature>
<dbReference type="PANTHER" id="PTHR39199">
    <property type="entry name" value="BLR5128 PROTEIN"/>
    <property type="match status" value="1"/>
</dbReference>
<evidence type="ECO:0000313" key="4">
    <source>
        <dbReference type="Proteomes" id="UP000071778"/>
    </source>
</evidence>
<feature type="domain" description="DUF2241" evidence="1">
    <location>
        <begin position="3"/>
        <end position="71"/>
    </location>
</feature>